<proteinExistence type="predicted"/>
<evidence type="ECO:0000256" key="3">
    <source>
        <dbReference type="SAM" id="Coils"/>
    </source>
</evidence>
<dbReference type="PANTHER" id="PTHR32347">
    <property type="entry name" value="EFFLUX SYSTEM COMPONENT YKNX-RELATED"/>
    <property type="match status" value="1"/>
</dbReference>
<feature type="coiled-coil region" evidence="3">
    <location>
        <begin position="113"/>
        <end position="232"/>
    </location>
</feature>
<feature type="non-terminal residue" evidence="6">
    <location>
        <position position="402"/>
    </location>
</feature>
<keyword evidence="2 3" id="KW-0175">Coiled coil</keyword>
<dbReference type="InterPro" id="IPR050465">
    <property type="entry name" value="UPF0194_transport"/>
</dbReference>
<dbReference type="InterPro" id="IPR058636">
    <property type="entry name" value="Beta-barrel_YknX"/>
</dbReference>
<dbReference type="Proteomes" id="UP000051717">
    <property type="component" value="Unassembled WGS sequence"/>
</dbReference>
<feature type="domain" description="YknX-like beta-barrel" evidence="5">
    <location>
        <begin position="277"/>
        <end position="353"/>
    </location>
</feature>
<comment type="subcellular location">
    <subcellularLocation>
        <location evidence="1">Cell envelope</location>
    </subcellularLocation>
</comment>
<feature type="transmembrane region" description="Helical" evidence="4">
    <location>
        <begin position="16"/>
        <end position="35"/>
    </location>
</feature>
<sequence>MNDTTKKGLGVLSSRVAKIGLLLAVVAVVAFILLARGRIATRHGDIASFEAERGEFVIAVTESGELEAKNAINVSAPSVRTSSRRLQIVELVPEGTEVKEGDFLIQFDTQEVQKQINDEEAELEISHADLEKERASQASLMAQLESNLQDAQASYELAQLRLEQVKYEADVEVEKARLELQRAEIALKQAGSKLEAQKVINRAELQKLSLRIRQAEEELAKAERGLEDLTVKAPKPGLVVHSKIWKGGDEQEKIKVGDQTWPGQKLIEIPDLSVMLLKTHVNEVDISKVVKGQEVEIRLDAFDEPTFHGIVTEIASLARKKEQESDVKVFDVTVGIDHSDPKLKPGMTARAEIVVEKIPDVVYVPIEAVFEKEDTTVVYTISSLPRPTKVKTGKRNDNYVVL</sequence>
<evidence type="ECO:0000313" key="7">
    <source>
        <dbReference type="Proteomes" id="UP000051717"/>
    </source>
</evidence>
<evidence type="ECO:0000256" key="1">
    <source>
        <dbReference type="ARBA" id="ARBA00004196"/>
    </source>
</evidence>
<dbReference type="SUPFAM" id="SSF111369">
    <property type="entry name" value="HlyD-like secretion proteins"/>
    <property type="match status" value="1"/>
</dbReference>
<evidence type="ECO:0000256" key="4">
    <source>
        <dbReference type="SAM" id="Phobius"/>
    </source>
</evidence>
<dbReference type="GO" id="GO:0030313">
    <property type="term" value="C:cell envelope"/>
    <property type="evidence" value="ECO:0007669"/>
    <property type="project" value="UniProtKB-SubCell"/>
</dbReference>
<dbReference type="Gene3D" id="2.40.420.20">
    <property type="match status" value="1"/>
</dbReference>
<evidence type="ECO:0000259" key="5">
    <source>
        <dbReference type="Pfam" id="PF25990"/>
    </source>
</evidence>
<evidence type="ECO:0000256" key="2">
    <source>
        <dbReference type="ARBA" id="ARBA00023054"/>
    </source>
</evidence>
<protein>
    <recommendedName>
        <fullName evidence="5">YknX-like beta-barrel domain-containing protein</fullName>
    </recommendedName>
</protein>
<gene>
    <name evidence="6" type="ORF">AMJ82_11600</name>
</gene>
<reference evidence="6 7" key="1">
    <citation type="journal article" date="2015" name="Microbiome">
        <title>Genomic resolution of linkages in carbon, nitrogen, and sulfur cycling among widespread estuary sediment bacteria.</title>
        <authorList>
            <person name="Baker B.J."/>
            <person name="Lazar C.S."/>
            <person name="Teske A.P."/>
            <person name="Dick G.J."/>
        </authorList>
    </citation>
    <scope>NUCLEOTIDE SEQUENCE [LARGE SCALE GENOMIC DNA]</scope>
    <source>
        <strain evidence="6">SM23_40</strain>
    </source>
</reference>
<dbReference type="PANTHER" id="PTHR32347:SF23">
    <property type="entry name" value="BLL5650 PROTEIN"/>
    <property type="match status" value="1"/>
</dbReference>
<keyword evidence="4" id="KW-1133">Transmembrane helix</keyword>
<keyword evidence="4" id="KW-0472">Membrane</keyword>
<dbReference type="Pfam" id="PF25990">
    <property type="entry name" value="Beta-barrel_YknX"/>
    <property type="match status" value="1"/>
</dbReference>
<dbReference type="Gene3D" id="2.40.30.170">
    <property type="match status" value="1"/>
</dbReference>
<comment type="caution">
    <text evidence="6">The sequence shown here is derived from an EMBL/GenBank/DDBJ whole genome shotgun (WGS) entry which is preliminary data.</text>
</comment>
<name>A0A0S8G284_UNCT6</name>
<dbReference type="EMBL" id="LJUI01000158">
    <property type="protein sequence ID" value="KPK66944.1"/>
    <property type="molecule type" value="Genomic_DNA"/>
</dbReference>
<dbReference type="AlphaFoldDB" id="A0A0S8G284"/>
<keyword evidence="4" id="KW-0812">Transmembrane</keyword>
<evidence type="ECO:0000313" key="6">
    <source>
        <dbReference type="EMBL" id="KPK66944.1"/>
    </source>
</evidence>
<accession>A0A0S8G284</accession>
<organism evidence="6 7">
    <name type="scientific">candidate division TA06 bacterium SM23_40</name>
    <dbReference type="NCBI Taxonomy" id="1703774"/>
    <lineage>
        <taxon>Bacteria</taxon>
        <taxon>Bacteria division TA06</taxon>
    </lineage>
</organism>